<protein>
    <submittedName>
        <fullName evidence="1">Uncharacterized protein</fullName>
    </submittedName>
</protein>
<gene>
    <name evidence="1" type="ORF">AB6A40_004156</name>
</gene>
<organism evidence="1 2">
    <name type="scientific">Gnathostoma spinigerum</name>
    <dbReference type="NCBI Taxonomy" id="75299"/>
    <lineage>
        <taxon>Eukaryota</taxon>
        <taxon>Metazoa</taxon>
        <taxon>Ecdysozoa</taxon>
        <taxon>Nematoda</taxon>
        <taxon>Chromadorea</taxon>
        <taxon>Rhabditida</taxon>
        <taxon>Spirurina</taxon>
        <taxon>Gnathostomatomorpha</taxon>
        <taxon>Gnathostomatoidea</taxon>
        <taxon>Gnathostomatidae</taxon>
        <taxon>Gnathostoma</taxon>
    </lineage>
</organism>
<dbReference type="AlphaFoldDB" id="A0ABD6EL63"/>
<keyword evidence="2" id="KW-1185">Reference proteome</keyword>
<dbReference type="EMBL" id="JBGFUD010002308">
    <property type="protein sequence ID" value="MFH4977447.1"/>
    <property type="molecule type" value="Genomic_DNA"/>
</dbReference>
<reference evidence="1 2" key="1">
    <citation type="submission" date="2024-08" db="EMBL/GenBank/DDBJ databases">
        <title>Gnathostoma spinigerum genome.</title>
        <authorList>
            <person name="Gonzalez-Bertolin B."/>
            <person name="Monzon S."/>
            <person name="Zaballos A."/>
            <person name="Jimenez P."/>
            <person name="Dekumyoy P."/>
            <person name="Varona S."/>
            <person name="Cuesta I."/>
            <person name="Sumanam S."/>
            <person name="Adisakwattana P."/>
            <person name="Gasser R.B."/>
            <person name="Hernandez-Gonzalez A."/>
            <person name="Young N.D."/>
            <person name="Perteguer M.J."/>
        </authorList>
    </citation>
    <scope>NUCLEOTIDE SEQUENCE [LARGE SCALE GENOMIC DNA]</scope>
    <source>
        <strain evidence="1">AL3</strain>
        <tissue evidence="1">Liver</tissue>
    </source>
</reference>
<comment type="caution">
    <text evidence="1">The sequence shown here is derived from an EMBL/GenBank/DDBJ whole genome shotgun (WGS) entry which is preliminary data.</text>
</comment>
<dbReference type="InterPro" id="IPR011990">
    <property type="entry name" value="TPR-like_helical_dom_sf"/>
</dbReference>
<proteinExistence type="predicted"/>
<evidence type="ECO:0000313" key="2">
    <source>
        <dbReference type="Proteomes" id="UP001608902"/>
    </source>
</evidence>
<dbReference type="Proteomes" id="UP001608902">
    <property type="component" value="Unassembled WGS sequence"/>
</dbReference>
<dbReference type="Gene3D" id="1.25.40.10">
    <property type="entry name" value="Tetratricopeptide repeat domain"/>
    <property type="match status" value="1"/>
</dbReference>
<sequence length="169" mass="19675">MKCTKCHTKSTFNLSTLQDLVKTLEFAIREIDEKSCESIENVKTIYYEAEKVFTSLNIRLCQLADRIVTWAVDHQDFRTAAEFIEKTFPCFEHVYPGEYPSLSLQYFKAGKLHALNDSTLELAAQRLEMAVKSLRVSHGIKHHLHEEANQLLLHVEQQRRELLARGYYN</sequence>
<name>A0ABD6EL63_9BILA</name>
<evidence type="ECO:0000313" key="1">
    <source>
        <dbReference type="EMBL" id="MFH4977447.1"/>
    </source>
</evidence>
<accession>A0ABD6EL63</accession>